<reference evidence="8 9" key="1">
    <citation type="submission" date="2015-09" db="EMBL/GenBank/DDBJ databases">
        <authorList>
            <consortium name="Pathogen Informatics"/>
        </authorList>
    </citation>
    <scope>NUCLEOTIDE SEQUENCE [LARGE SCALE GENOMIC DNA]</scope>
    <source>
        <strain evidence="8 9">2789STDY5834855</strain>
    </source>
</reference>
<dbReference type="RefSeq" id="WP_055275463.1">
    <property type="nucleotide sequence ID" value="NZ_CYYT01000004.1"/>
</dbReference>
<dbReference type="EMBL" id="CYZV01000006">
    <property type="protein sequence ID" value="CUN78095.1"/>
    <property type="molecule type" value="Genomic_DNA"/>
</dbReference>
<feature type="transmembrane region" description="Helical" evidence="7">
    <location>
        <begin position="196"/>
        <end position="217"/>
    </location>
</feature>
<feature type="transmembrane region" description="Helical" evidence="7">
    <location>
        <begin position="354"/>
        <end position="378"/>
    </location>
</feature>
<dbReference type="GO" id="GO:0042910">
    <property type="term" value="F:xenobiotic transmembrane transporter activity"/>
    <property type="evidence" value="ECO:0007669"/>
    <property type="project" value="InterPro"/>
</dbReference>
<evidence type="ECO:0000256" key="2">
    <source>
        <dbReference type="ARBA" id="ARBA00022448"/>
    </source>
</evidence>
<accession>A0A173Z7P9</accession>
<feature type="transmembrane region" description="Helical" evidence="7">
    <location>
        <begin position="134"/>
        <end position="155"/>
    </location>
</feature>
<feature type="transmembrane region" description="Helical" evidence="7">
    <location>
        <begin position="415"/>
        <end position="437"/>
    </location>
</feature>
<organism evidence="8 9">
    <name type="scientific">Clostridium disporicum</name>
    <dbReference type="NCBI Taxonomy" id="84024"/>
    <lineage>
        <taxon>Bacteria</taxon>
        <taxon>Bacillati</taxon>
        <taxon>Bacillota</taxon>
        <taxon>Clostridia</taxon>
        <taxon>Eubacteriales</taxon>
        <taxon>Clostridiaceae</taxon>
        <taxon>Clostridium</taxon>
    </lineage>
</organism>
<dbReference type="GO" id="GO:0015297">
    <property type="term" value="F:antiporter activity"/>
    <property type="evidence" value="ECO:0007669"/>
    <property type="project" value="InterPro"/>
</dbReference>
<dbReference type="Proteomes" id="UP000095558">
    <property type="component" value="Unassembled WGS sequence"/>
</dbReference>
<evidence type="ECO:0000256" key="6">
    <source>
        <dbReference type="ARBA" id="ARBA00023136"/>
    </source>
</evidence>
<keyword evidence="4 7" id="KW-0812">Transmembrane</keyword>
<dbReference type="Pfam" id="PF01554">
    <property type="entry name" value="MatE"/>
    <property type="match status" value="2"/>
</dbReference>
<feature type="transmembrane region" description="Helical" evidence="7">
    <location>
        <begin position="55"/>
        <end position="78"/>
    </location>
</feature>
<name>A0A173Z7P9_9CLOT</name>
<evidence type="ECO:0000256" key="7">
    <source>
        <dbReference type="SAM" id="Phobius"/>
    </source>
</evidence>
<dbReference type="InterPro" id="IPR002528">
    <property type="entry name" value="MATE_fam"/>
</dbReference>
<dbReference type="AlphaFoldDB" id="A0A173Z7P9"/>
<proteinExistence type="predicted"/>
<protein>
    <submittedName>
        <fullName evidence="8">Putative efflux protein, MATE family</fullName>
    </submittedName>
</protein>
<dbReference type="NCBIfam" id="TIGR00797">
    <property type="entry name" value="matE"/>
    <property type="match status" value="1"/>
</dbReference>
<evidence type="ECO:0000313" key="8">
    <source>
        <dbReference type="EMBL" id="CUN78095.1"/>
    </source>
</evidence>
<feature type="transmembrane region" description="Helical" evidence="7">
    <location>
        <begin position="99"/>
        <end position="122"/>
    </location>
</feature>
<evidence type="ECO:0000313" key="9">
    <source>
        <dbReference type="Proteomes" id="UP000095558"/>
    </source>
</evidence>
<keyword evidence="6 7" id="KW-0472">Membrane</keyword>
<dbReference type="InterPro" id="IPR052031">
    <property type="entry name" value="Membrane_Transporter-Flippase"/>
</dbReference>
<keyword evidence="5 7" id="KW-1133">Transmembrane helix</keyword>
<evidence type="ECO:0000256" key="5">
    <source>
        <dbReference type="ARBA" id="ARBA00022989"/>
    </source>
</evidence>
<feature type="transmembrane region" description="Helical" evidence="7">
    <location>
        <begin position="321"/>
        <end position="348"/>
    </location>
</feature>
<dbReference type="PANTHER" id="PTHR43549:SF3">
    <property type="entry name" value="MULTIDRUG RESISTANCE PROTEIN YPNP-RELATED"/>
    <property type="match status" value="1"/>
</dbReference>
<dbReference type="PANTHER" id="PTHR43549">
    <property type="entry name" value="MULTIDRUG RESISTANCE PROTEIN YPNP-RELATED"/>
    <property type="match status" value="1"/>
</dbReference>
<evidence type="ECO:0000256" key="3">
    <source>
        <dbReference type="ARBA" id="ARBA00022475"/>
    </source>
</evidence>
<dbReference type="PIRSF" id="PIRSF006603">
    <property type="entry name" value="DinF"/>
    <property type="match status" value="1"/>
</dbReference>
<evidence type="ECO:0000256" key="1">
    <source>
        <dbReference type="ARBA" id="ARBA00004651"/>
    </source>
</evidence>
<evidence type="ECO:0000256" key="4">
    <source>
        <dbReference type="ARBA" id="ARBA00022692"/>
    </source>
</evidence>
<keyword evidence="2" id="KW-0813">Transport</keyword>
<keyword evidence="3" id="KW-1003">Cell membrane</keyword>
<feature type="transmembrane region" description="Helical" evidence="7">
    <location>
        <begin position="12"/>
        <end position="35"/>
    </location>
</feature>
<comment type="subcellular location">
    <subcellularLocation>
        <location evidence="1">Cell membrane</location>
        <topology evidence="1">Multi-pass membrane protein</topology>
    </subcellularLocation>
</comment>
<dbReference type="GO" id="GO:0005886">
    <property type="term" value="C:plasma membrane"/>
    <property type="evidence" value="ECO:0007669"/>
    <property type="project" value="UniProtKB-SubCell"/>
</dbReference>
<dbReference type="InterPro" id="IPR048279">
    <property type="entry name" value="MdtK-like"/>
</dbReference>
<dbReference type="CDD" id="cd13138">
    <property type="entry name" value="MATE_yoeA_like"/>
    <property type="match status" value="1"/>
</dbReference>
<sequence>MRSNEVKDLTQGNVFKLILGFSVPLLLGMLFQQFYSMVDTIIVGKYLGVSALAEVGSTGSINFMIIGFCMGVCNGFAIPVAQKFGANNYKKLRKYVFNSAVLAAIFSIVMTMIVCVLCRSILEWMNTPSDIIDGAYSYIFVIFLGIPATYLYNLSSGIIRSLGDSKTPLMFLIMSSIINIVLDLVFIIVFKMGVAGAAWATIIAQAVAGIWCTIFMMKKYKILKFEKDELKLNGHYISRLCYMGIPMGLQYSITAIGSVILQTAVNGLGSLVVAAVTASSKISMFLCCPFDALGSTMATYAGQNVGAKKLSRISEGIKKSLLIGSVYSIIALVVSIFFGETIALLFVNAGETELLLMVKQCLVTSAAFFIPLCIVNVVRFTIQGMGYSTFAIFAGICEMIARALCGFILVPMFGFTAVCFASPIAWIFADAFLLPGYKNVSNKLKKKIEISEIDYKNNKDEKIEESITLID</sequence>
<feature type="transmembrane region" description="Helical" evidence="7">
    <location>
        <begin position="282"/>
        <end position="301"/>
    </location>
</feature>
<gene>
    <name evidence="8" type="primary">mepA_2</name>
    <name evidence="8" type="ORF">ERS852470_00698</name>
</gene>
<dbReference type="OrthoDB" id="9776324at2"/>
<feature type="transmembrane region" description="Helical" evidence="7">
    <location>
        <begin position="167"/>
        <end position="190"/>
    </location>
</feature>